<dbReference type="AlphaFoldDB" id="A0A813DAD8"/>
<accession>A0A813DAD8</accession>
<evidence type="ECO:0000313" key="3">
    <source>
        <dbReference type="Proteomes" id="UP000654075"/>
    </source>
</evidence>
<sequence>MHCIRQATSETNQLAAKVTVGWLVQTTLAACTSLCVLIYRVLDSGFPGELQEQYQELRLRRTNLGDRLTAAVLTAVVAVVVVAVAVAVVVVDTVDTVVAGLWLLLLLLLLL</sequence>
<name>A0A813DAD8_POLGL</name>
<protein>
    <submittedName>
        <fullName evidence="2">Uncharacterized protein</fullName>
    </submittedName>
</protein>
<reference evidence="2" key="1">
    <citation type="submission" date="2021-02" db="EMBL/GenBank/DDBJ databases">
        <authorList>
            <person name="Dougan E. K."/>
            <person name="Rhodes N."/>
            <person name="Thang M."/>
            <person name="Chan C."/>
        </authorList>
    </citation>
    <scope>NUCLEOTIDE SEQUENCE</scope>
</reference>
<organism evidence="2 3">
    <name type="scientific">Polarella glacialis</name>
    <name type="common">Dinoflagellate</name>
    <dbReference type="NCBI Taxonomy" id="89957"/>
    <lineage>
        <taxon>Eukaryota</taxon>
        <taxon>Sar</taxon>
        <taxon>Alveolata</taxon>
        <taxon>Dinophyceae</taxon>
        <taxon>Suessiales</taxon>
        <taxon>Suessiaceae</taxon>
        <taxon>Polarella</taxon>
    </lineage>
</organism>
<keyword evidence="3" id="KW-1185">Reference proteome</keyword>
<proteinExistence type="predicted"/>
<feature type="non-terminal residue" evidence="2">
    <location>
        <position position="111"/>
    </location>
</feature>
<dbReference type="EMBL" id="CAJNNV010000861">
    <property type="protein sequence ID" value="CAE8583753.1"/>
    <property type="molecule type" value="Genomic_DNA"/>
</dbReference>
<evidence type="ECO:0000256" key="1">
    <source>
        <dbReference type="SAM" id="Phobius"/>
    </source>
</evidence>
<dbReference type="Proteomes" id="UP000654075">
    <property type="component" value="Unassembled WGS sequence"/>
</dbReference>
<evidence type="ECO:0000313" key="2">
    <source>
        <dbReference type="EMBL" id="CAE8583753.1"/>
    </source>
</evidence>
<feature type="transmembrane region" description="Helical" evidence="1">
    <location>
        <begin position="68"/>
        <end position="88"/>
    </location>
</feature>
<keyword evidence="1" id="KW-1133">Transmembrane helix</keyword>
<keyword evidence="1" id="KW-0812">Transmembrane</keyword>
<keyword evidence="1" id="KW-0472">Membrane</keyword>
<gene>
    <name evidence="2" type="ORF">PGLA1383_LOCUS2709</name>
</gene>
<feature type="transmembrane region" description="Helical" evidence="1">
    <location>
        <begin position="20"/>
        <end position="42"/>
    </location>
</feature>
<dbReference type="PROSITE" id="PS51257">
    <property type="entry name" value="PROKAR_LIPOPROTEIN"/>
    <property type="match status" value="1"/>
</dbReference>
<comment type="caution">
    <text evidence="2">The sequence shown here is derived from an EMBL/GenBank/DDBJ whole genome shotgun (WGS) entry which is preliminary data.</text>
</comment>